<gene>
    <name evidence="16" type="ORF">CHGG_10839</name>
</gene>
<keyword evidence="5 13" id="KW-0812">Transmembrane</keyword>
<feature type="region of interest" description="Disordered" evidence="12">
    <location>
        <begin position="696"/>
        <end position="724"/>
    </location>
</feature>
<dbReference type="GO" id="GO:0003755">
    <property type="term" value="F:peptidyl-prolyl cis-trans isomerase activity"/>
    <property type="evidence" value="ECO:0007669"/>
    <property type="project" value="UniProtKB-KW"/>
</dbReference>
<evidence type="ECO:0000256" key="8">
    <source>
        <dbReference type="ARBA" id="ARBA00023110"/>
    </source>
</evidence>
<dbReference type="eggNOG" id="KOG1341">
    <property type="taxonomic scope" value="Eukaryota"/>
</dbReference>
<dbReference type="FunFam" id="3.10.50.40:FF:000006">
    <property type="entry name" value="Peptidyl-prolyl cis-trans isomerase"/>
    <property type="match status" value="1"/>
</dbReference>
<name>Q2GMG5_CHAGB</name>
<dbReference type="OMA" id="WFQAIAV"/>
<dbReference type="GO" id="GO:1990573">
    <property type="term" value="P:potassium ion import across plasma membrane"/>
    <property type="evidence" value="ECO:0007669"/>
    <property type="project" value="TreeGrafter"/>
</dbReference>
<protein>
    <recommendedName>
        <fullName evidence="3 11">peptidylprolyl isomerase</fullName>
        <ecNumber evidence="3 11">5.2.1.8</ecNumber>
    </recommendedName>
</protein>
<evidence type="ECO:0000259" key="15">
    <source>
        <dbReference type="PROSITE" id="PS50059"/>
    </source>
</evidence>
<feature type="transmembrane region" description="Helical" evidence="13">
    <location>
        <begin position="489"/>
        <end position="516"/>
    </location>
</feature>
<keyword evidence="17" id="KW-1185">Reference proteome</keyword>
<dbReference type="GeneID" id="4397315"/>
<evidence type="ECO:0000256" key="6">
    <source>
        <dbReference type="ARBA" id="ARBA00022989"/>
    </source>
</evidence>
<dbReference type="GO" id="GO:0030007">
    <property type="term" value="P:intracellular potassium ion homeostasis"/>
    <property type="evidence" value="ECO:0007669"/>
    <property type="project" value="TreeGrafter"/>
</dbReference>
<keyword evidence="4" id="KW-0813">Transport</keyword>
<dbReference type="InterPro" id="IPR051143">
    <property type="entry name" value="TrkH_K-transport"/>
</dbReference>
<feature type="chain" id="PRO_5004208808" description="peptidylprolyl isomerase" evidence="14">
    <location>
        <begin position="21"/>
        <end position="890"/>
    </location>
</feature>
<dbReference type="InterPro" id="IPR003445">
    <property type="entry name" value="Cat_transpt"/>
</dbReference>
<dbReference type="HOGENOM" id="CLU_005947_4_1_1"/>
<evidence type="ECO:0000256" key="1">
    <source>
        <dbReference type="ARBA" id="ARBA00000971"/>
    </source>
</evidence>
<keyword evidence="9 13" id="KW-0472">Membrane</keyword>
<feature type="signal peptide" evidence="14">
    <location>
        <begin position="1"/>
        <end position="20"/>
    </location>
</feature>
<evidence type="ECO:0000256" key="7">
    <source>
        <dbReference type="ARBA" id="ARBA00023065"/>
    </source>
</evidence>
<dbReference type="RefSeq" id="XP_001226106.1">
    <property type="nucleotide sequence ID" value="XM_001226105.1"/>
</dbReference>
<accession>Q2GMG5</accession>
<dbReference type="PROSITE" id="PS50059">
    <property type="entry name" value="FKBP_PPIASE"/>
    <property type="match status" value="1"/>
</dbReference>
<organism evidence="16 17">
    <name type="scientific">Chaetomium globosum (strain ATCC 6205 / CBS 148.51 / DSM 1962 / NBRC 6347 / NRRL 1970)</name>
    <name type="common">Soil fungus</name>
    <dbReference type="NCBI Taxonomy" id="306901"/>
    <lineage>
        <taxon>Eukaryota</taxon>
        <taxon>Fungi</taxon>
        <taxon>Dikarya</taxon>
        <taxon>Ascomycota</taxon>
        <taxon>Pezizomycotina</taxon>
        <taxon>Sordariomycetes</taxon>
        <taxon>Sordariomycetidae</taxon>
        <taxon>Sordariales</taxon>
        <taxon>Chaetomiaceae</taxon>
        <taxon>Chaetomium</taxon>
    </lineage>
</organism>
<keyword evidence="6 13" id="KW-1133">Transmembrane helix</keyword>
<dbReference type="EC" id="5.2.1.8" evidence="3 11"/>
<dbReference type="Proteomes" id="UP000001056">
    <property type="component" value="Unassembled WGS sequence"/>
</dbReference>
<dbReference type="GO" id="GO:0140107">
    <property type="term" value="F:high-affinity potassium ion transmembrane transporter activity"/>
    <property type="evidence" value="ECO:0007669"/>
    <property type="project" value="TreeGrafter"/>
</dbReference>
<keyword evidence="8 11" id="KW-0697">Rotamase</keyword>
<evidence type="ECO:0000256" key="14">
    <source>
        <dbReference type="SAM" id="SignalP"/>
    </source>
</evidence>
<dbReference type="Pfam" id="PF02386">
    <property type="entry name" value="TrkH"/>
    <property type="match status" value="2"/>
</dbReference>
<dbReference type="PANTHER" id="PTHR31064:SF37">
    <property type="entry name" value="TRANSPORTER, PUTATIVE (EUROFUNG)-RELATED"/>
    <property type="match status" value="1"/>
</dbReference>
<sequence>MQHLLLSLSLLASAAVGALASDDLKIDVTLPVECERKTQKGDTINVHYRGTLQSNGEKFDASYDRGTPFSFRLGSGMVIKGWDEGLLDMCIGEKRTLTIGPSYGYGDRNIGPIPAGSTLIFETEMMGIEGVPQPESIVTKSATDSPASSASEKVAEKVASAESIDGYLTFMRWLLFSHPDHRSRATFLCQTADLEQKPLLADAPLGCGTDQKTWCRGVESTTARMHKRSRCLRMRSWLPPMNFITIHYAYFIIGCLVSSLIFWGSSNPARSISYTDSLFLVVSAMTESGLNTVNLSLMTTWQQVLLFLLIIFGSSIWVSIWTVVARKHVFEQRFHDIVLAERTRRANQPGSAGSPPRLDRFLSCRRASTTTLPPVRTETAPDVPAGGDVAALAVDAKAPRGKSPSPDRIAFANTPNPIDAVSTAAQHYSRENQATRRNHGREGGSTVDQKDNEFSMHQLLAGKSGGRNSQFHGLTTEERERLGGCEYQALRVLSVIVPVYFILWQLLGCLALGAWINHNLPGPPLENGIKPWWLGIFNGVSAFNNSGMSLLDANMIPFQNSTFVLLTMGLLILAGNTAYPVFLRLIVWSLRRLLILLTREDDYTRLKDTLKFILRYPRRVYTNLFAARPTWWLVFMLILLNSIDWVGFELLNLRNPAIQQIPPSSRILDGLFQALVVITMRHSNVYEERSLGIYTEDEAPTEDPEKATADSIHSRRRHRGNSNSSVSAALGRVISHAFTLHGVGARAPPPPKQGPESHINFITQQIHGQLAHDIWWLVLAILVIVTINTDRFLADPVRFSVFNVIFEVVSAYGCVGISVGAPGADYSFSGAWHPASKLVLCAVMLRGRHRGLPVALDRAVRLPREELHREEEEDQCIRRSMTTRRISVEV</sequence>
<feature type="transmembrane region" description="Helical" evidence="13">
    <location>
        <begin position="631"/>
        <end position="651"/>
    </location>
</feature>
<evidence type="ECO:0000256" key="2">
    <source>
        <dbReference type="ARBA" id="ARBA00004141"/>
    </source>
</evidence>
<comment type="catalytic activity">
    <reaction evidence="1 11">
        <text>[protein]-peptidylproline (omega=180) = [protein]-peptidylproline (omega=0)</text>
        <dbReference type="Rhea" id="RHEA:16237"/>
        <dbReference type="Rhea" id="RHEA-COMP:10747"/>
        <dbReference type="Rhea" id="RHEA-COMP:10748"/>
        <dbReference type="ChEBI" id="CHEBI:83833"/>
        <dbReference type="ChEBI" id="CHEBI:83834"/>
        <dbReference type="EC" id="5.2.1.8"/>
    </reaction>
</comment>
<evidence type="ECO:0000256" key="4">
    <source>
        <dbReference type="ARBA" id="ARBA00022448"/>
    </source>
</evidence>
<evidence type="ECO:0000256" key="10">
    <source>
        <dbReference type="ARBA" id="ARBA00023235"/>
    </source>
</evidence>
<evidence type="ECO:0000256" key="11">
    <source>
        <dbReference type="PROSITE-ProRule" id="PRU00277"/>
    </source>
</evidence>
<feature type="domain" description="PPIase FKBP-type" evidence="15">
    <location>
        <begin position="41"/>
        <end position="129"/>
    </location>
</feature>
<keyword evidence="10 11" id="KW-0413">Isomerase</keyword>
<feature type="region of interest" description="Disordered" evidence="12">
    <location>
        <begin position="426"/>
        <end position="451"/>
    </location>
</feature>
<feature type="transmembrane region" description="Helical" evidence="13">
    <location>
        <begin position="278"/>
        <end position="298"/>
    </location>
</feature>
<reference evidence="17" key="1">
    <citation type="journal article" date="2015" name="Genome Announc.">
        <title>Draft genome sequence of the cellulolytic fungus Chaetomium globosum.</title>
        <authorList>
            <person name="Cuomo C.A."/>
            <person name="Untereiner W.A."/>
            <person name="Ma L.-J."/>
            <person name="Grabherr M."/>
            <person name="Birren B.W."/>
        </authorList>
    </citation>
    <scope>NUCLEOTIDE SEQUENCE [LARGE SCALE GENOMIC DNA]</scope>
    <source>
        <strain evidence="17">ATCC 6205 / CBS 148.51 / DSM 1962 / NBRC 6347 / NRRL 1970</strain>
    </source>
</reference>
<evidence type="ECO:0000256" key="12">
    <source>
        <dbReference type="SAM" id="MobiDB-lite"/>
    </source>
</evidence>
<dbReference type="InterPro" id="IPR046357">
    <property type="entry name" value="PPIase_dom_sf"/>
</dbReference>
<dbReference type="SUPFAM" id="SSF54534">
    <property type="entry name" value="FKBP-like"/>
    <property type="match status" value="1"/>
</dbReference>
<dbReference type="AlphaFoldDB" id="Q2GMG5"/>
<keyword evidence="14" id="KW-0732">Signal</keyword>
<dbReference type="VEuPathDB" id="FungiDB:CHGG_10839"/>
<dbReference type="OrthoDB" id="9999863at2759"/>
<dbReference type="PANTHER" id="PTHR31064">
    <property type="entry name" value="POTASSIUM TRANSPORT PROTEIN DDB_G0292412-RELATED"/>
    <property type="match status" value="1"/>
</dbReference>
<dbReference type="STRING" id="306901.Q2GMG5"/>
<dbReference type="Pfam" id="PF00254">
    <property type="entry name" value="FKBP_C"/>
    <property type="match status" value="1"/>
</dbReference>
<dbReference type="GO" id="GO:0005886">
    <property type="term" value="C:plasma membrane"/>
    <property type="evidence" value="ECO:0007669"/>
    <property type="project" value="TreeGrafter"/>
</dbReference>
<evidence type="ECO:0000256" key="13">
    <source>
        <dbReference type="SAM" id="Phobius"/>
    </source>
</evidence>
<feature type="transmembrane region" description="Helical" evidence="13">
    <location>
        <begin position="248"/>
        <end position="266"/>
    </location>
</feature>
<evidence type="ECO:0000256" key="3">
    <source>
        <dbReference type="ARBA" id="ARBA00013194"/>
    </source>
</evidence>
<comment type="subcellular location">
    <subcellularLocation>
        <location evidence="2">Membrane</location>
        <topology evidence="2">Multi-pass membrane protein</topology>
    </subcellularLocation>
</comment>
<dbReference type="InParanoid" id="Q2GMG5"/>
<evidence type="ECO:0000256" key="9">
    <source>
        <dbReference type="ARBA" id="ARBA00023136"/>
    </source>
</evidence>
<feature type="transmembrane region" description="Helical" evidence="13">
    <location>
        <begin position="563"/>
        <end position="587"/>
    </location>
</feature>
<evidence type="ECO:0000313" key="17">
    <source>
        <dbReference type="Proteomes" id="UP000001056"/>
    </source>
</evidence>
<dbReference type="EMBL" id="CH408036">
    <property type="protein sequence ID" value="EAQ83021.1"/>
    <property type="molecule type" value="Genomic_DNA"/>
</dbReference>
<feature type="transmembrane region" description="Helical" evidence="13">
    <location>
        <begin position="304"/>
        <end position="324"/>
    </location>
</feature>
<dbReference type="InterPro" id="IPR001179">
    <property type="entry name" value="PPIase_FKBP_dom"/>
</dbReference>
<dbReference type="eggNOG" id="KOG0549">
    <property type="taxonomic scope" value="Eukaryota"/>
</dbReference>
<keyword evidence="7" id="KW-0406">Ion transport</keyword>
<proteinExistence type="predicted"/>
<evidence type="ECO:0000256" key="5">
    <source>
        <dbReference type="ARBA" id="ARBA00022692"/>
    </source>
</evidence>
<dbReference type="Gene3D" id="3.10.50.40">
    <property type="match status" value="1"/>
</dbReference>
<evidence type="ECO:0000313" key="16">
    <source>
        <dbReference type="EMBL" id="EAQ83021.1"/>
    </source>
</evidence>